<keyword evidence="2 6" id="KW-0812">Transmembrane</keyword>
<proteinExistence type="inferred from homology"/>
<dbReference type="EMBL" id="QGMF01000140">
    <property type="protein sequence ID" value="TVY18881.1"/>
    <property type="molecule type" value="Genomic_DNA"/>
</dbReference>
<evidence type="ECO:0000313" key="9">
    <source>
        <dbReference type="Proteomes" id="UP000469559"/>
    </source>
</evidence>
<feature type="domain" description="Rhodopsin" evidence="7">
    <location>
        <begin position="34"/>
        <end position="227"/>
    </location>
</feature>
<keyword evidence="4 6" id="KW-0472">Membrane</keyword>
<evidence type="ECO:0000256" key="1">
    <source>
        <dbReference type="ARBA" id="ARBA00004141"/>
    </source>
</evidence>
<organism evidence="8 9">
    <name type="scientific">Lachnellula arida</name>
    <dbReference type="NCBI Taxonomy" id="1316785"/>
    <lineage>
        <taxon>Eukaryota</taxon>
        <taxon>Fungi</taxon>
        <taxon>Dikarya</taxon>
        <taxon>Ascomycota</taxon>
        <taxon>Pezizomycotina</taxon>
        <taxon>Leotiomycetes</taxon>
        <taxon>Helotiales</taxon>
        <taxon>Lachnaceae</taxon>
        <taxon>Lachnellula</taxon>
    </lineage>
</organism>
<evidence type="ECO:0000256" key="2">
    <source>
        <dbReference type="ARBA" id="ARBA00022692"/>
    </source>
</evidence>
<evidence type="ECO:0000313" key="8">
    <source>
        <dbReference type="EMBL" id="TVY18881.1"/>
    </source>
</evidence>
<dbReference type="Pfam" id="PF20684">
    <property type="entry name" value="Fung_rhodopsin"/>
    <property type="match status" value="1"/>
</dbReference>
<feature type="transmembrane region" description="Helical" evidence="6">
    <location>
        <begin position="96"/>
        <end position="115"/>
    </location>
</feature>
<comment type="caution">
    <text evidence="8">The sequence shown here is derived from an EMBL/GenBank/DDBJ whole genome shotgun (WGS) entry which is preliminary data.</text>
</comment>
<evidence type="ECO:0000256" key="3">
    <source>
        <dbReference type="ARBA" id="ARBA00022989"/>
    </source>
</evidence>
<feature type="transmembrane region" description="Helical" evidence="6">
    <location>
        <begin position="135"/>
        <end position="156"/>
    </location>
</feature>
<dbReference type="AlphaFoldDB" id="A0A8T9BHM6"/>
<evidence type="ECO:0000256" key="4">
    <source>
        <dbReference type="ARBA" id="ARBA00023136"/>
    </source>
</evidence>
<protein>
    <recommendedName>
        <fullName evidence="7">Rhodopsin domain-containing protein</fullName>
    </recommendedName>
</protein>
<name>A0A8T9BHM6_9HELO</name>
<evidence type="ECO:0000259" key="7">
    <source>
        <dbReference type="Pfam" id="PF20684"/>
    </source>
</evidence>
<gene>
    <name evidence="8" type="ORF">LARI1_G004396</name>
</gene>
<dbReference type="PANTHER" id="PTHR33048:SF165">
    <property type="entry name" value="INTEGRAL MEMBRANE PROTEIN"/>
    <property type="match status" value="1"/>
</dbReference>
<dbReference type="InterPro" id="IPR049326">
    <property type="entry name" value="Rhodopsin_dom_fungi"/>
</dbReference>
<dbReference type="Proteomes" id="UP000469559">
    <property type="component" value="Unassembled WGS sequence"/>
</dbReference>
<dbReference type="OrthoDB" id="5429740at2759"/>
<sequence length="228" mass="25594">METEKAPSSLPGLGLKILSTGWAGCAMGTIMFGMRIYVNAVMARKWDAALWFALATYFACLAATVVMALSVKNGLGDHMSDLEAWSPDSIREALRYRWYASGVCIISLGLAKLSIINYLITVQGDTLKAKPIRKWFMYFLAYSNLLLCIGMTPVLWTQCKPTNKLWDVSIKGQCSGRRRYQIYAYFWSSYEGALDMVLSLYPITIFWNLKLPTHIKIGLVLLFATGIL</sequence>
<evidence type="ECO:0000256" key="6">
    <source>
        <dbReference type="SAM" id="Phobius"/>
    </source>
</evidence>
<feature type="transmembrane region" description="Helical" evidence="6">
    <location>
        <begin position="20"/>
        <end position="38"/>
    </location>
</feature>
<reference evidence="8 9" key="1">
    <citation type="submission" date="2018-05" db="EMBL/GenBank/DDBJ databases">
        <title>Whole genome sequencing for identification of molecular markers to develop diagnostic detection tools for the regulated plant pathogen Lachnellula willkommii.</title>
        <authorList>
            <person name="Giroux E."/>
            <person name="Bilodeau G."/>
        </authorList>
    </citation>
    <scope>NUCLEOTIDE SEQUENCE [LARGE SCALE GENOMIC DNA]</scope>
    <source>
        <strain evidence="8 9">CBS 203.66</strain>
    </source>
</reference>
<dbReference type="GO" id="GO:0016020">
    <property type="term" value="C:membrane"/>
    <property type="evidence" value="ECO:0007669"/>
    <property type="project" value="UniProtKB-SubCell"/>
</dbReference>
<feature type="transmembrane region" description="Helical" evidence="6">
    <location>
        <begin position="50"/>
        <end position="71"/>
    </location>
</feature>
<dbReference type="PANTHER" id="PTHR33048">
    <property type="entry name" value="PTH11-LIKE INTEGRAL MEMBRANE PROTEIN (AFU_ORTHOLOGUE AFUA_5G11245)"/>
    <property type="match status" value="1"/>
</dbReference>
<keyword evidence="9" id="KW-1185">Reference proteome</keyword>
<comment type="similarity">
    <text evidence="5">Belongs to the SAT4 family.</text>
</comment>
<dbReference type="InterPro" id="IPR052337">
    <property type="entry name" value="SAT4-like"/>
</dbReference>
<evidence type="ECO:0000256" key="5">
    <source>
        <dbReference type="ARBA" id="ARBA00038359"/>
    </source>
</evidence>
<accession>A0A8T9BHM6</accession>
<comment type="subcellular location">
    <subcellularLocation>
        <location evidence="1">Membrane</location>
        <topology evidence="1">Multi-pass membrane protein</topology>
    </subcellularLocation>
</comment>
<keyword evidence="3 6" id="KW-1133">Transmembrane helix</keyword>